<feature type="domain" description="Peptide methionine sulphoxide reductase MsrA" evidence="3">
    <location>
        <begin position="9"/>
        <end position="160"/>
    </location>
</feature>
<dbReference type="PANTHER" id="PTHR43774">
    <property type="entry name" value="PEPTIDE METHIONINE SULFOXIDE REDUCTASE"/>
    <property type="match status" value="1"/>
</dbReference>
<feature type="active site" evidence="2">
    <location>
        <position position="16"/>
    </location>
</feature>
<reference evidence="4 5" key="1">
    <citation type="submission" date="2021-06" db="EMBL/GenBank/DDBJ databases">
        <title>Bacillus sp. RD4P76, an endophyte from a halophyte.</title>
        <authorList>
            <person name="Sun J.-Q."/>
        </authorList>
    </citation>
    <scope>NUCLEOTIDE SEQUENCE [LARGE SCALE GENOMIC DNA]</scope>
    <source>
        <strain evidence="4 5">CGMCC 1.15917</strain>
    </source>
</reference>
<dbReference type="EC" id="1.8.4.11" evidence="2"/>
<accession>A0ABS6JF62</accession>
<comment type="catalytic activity">
    <reaction evidence="2">
        <text>[thioredoxin]-disulfide + L-methionine + H2O = L-methionine (S)-S-oxide + [thioredoxin]-dithiol</text>
        <dbReference type="Rhea" id="RHEA:19993"/>
        <dbReference type="Rhea" id="RHEA-COMP:10698"/>
        <dbReference type="Rhea" id="RHEA-COMP:10700"/>
        <dbReference type="ChEBI" id="CHEBI:15377"/>
        <dbReference type="ChEBI" id="CHEBI:29950"/>
        <dbReference type="ChEBI" id="CHEBI:50058"/>
        <dbReference type="ChEBI" id="CHEBI:57844"/>
        <dbReference type="ChEBI" id="CHEBI:58772"/>
        <dbReference type="EC" id="1.8.4.11"/>
    </reaction>
</comment>
<dbReference type="RefSeq" id="WP_217066468.1">
    <property type="nucleotide sequence ID" value="NZ_JAHQCS010000096.1"/>
</dbReference>
<evidence type="ECO:0000313" key="4">
    <source>
        <dbReference type="EMBL" id="MBU9712281.1"/>
    </source>
</evidence>
<proteinExistence type="inferred from homology"/>
<evidence type="ECO:0000313" key="5">
    <source>
        <dbReference type="Proteomes" id="UP000784880"/>
    </source>
</evidence>
<evidence type="ECO:0000256" key="2">
    <source>
        <dbReference type="HAMAP-Rule" id="MF_01401"/>
    </source>
</evidence>
<protein>
    <recommendedName>
        <fullName evidence="2">Peptide methionine sulfoxide reductase MsrA</fullName>
        <shortName evidence="2">Protein-methionine-S-oxide reductase</shortName>
        <ecNumber evidence="2">1.8.4.11</ecNumber>
    </recommendedName>
    <alternativeName>
        <fullName evidence="2">Peptide-methionine (S)-S-oxide reductase</fullName>
        <shortName evidence="2">Peptide Met(O) reductase</shortName>
    </alternativeName>
</protein>
<dbReference type="EMBL" id="JAHQCS010000096">
    <property type="protein sequence ID" value="MBU9712281.1"/>
    <property type="molecule type" value="Genomic_DNA"/>
</dbReference>
<name>A0ABS6JF62_9BACI</name>
<dbReference type="NCBIfam" id="TIGR00401">
    <property type="entry name" value="msrA"/>
    <property type="match status" value="1"/>
</dbReference>
<dbReference type="GO" id="GO:0008113">
    <property type="term" value="F:peptide-methionine (S)-S-oxide reductase activity"/>
    <property type="evidence" value="ECO:0007669"/>
    <property type="project" value="UniProtKB-EC"/>
</dbReference>
<comment type="function">
    <text evidence="2">Has an important function as a repair enzyme for proteins that have been inactivated by oxidation. Catalyzes the reversible oxidation-reduction of methionine sulfoxide in proteins to methionine.</text>
</comment>
<keyword evidence="5" id="KW-1185">Reference proteome</keyword>
<dbReference type="Proteomes" id="UP000784880">
    <property type="component" value="Unassembled WGS sequence"/>
</dbReference>
<organism evidence="4 5">
    <name type="scientific">Evansella tamaricis</name>
    <dbReference type="NCBI Taxonomy" id="2069301"/>
    <lineage>
        <taxon>Bacteria</taxon>
        <taxon>Bacillati</taxon>
        <taxon>Bacillota</taxon>
        <taxon>Bacilli</taxon>
        <taxon>Bacillales</taxon>
        <taxon>Bacillaceae</taxon>
        <taxon>Evansella</taxon>
    </lineage>
</organism>
<dbReference type="HAMAP" id="MF_01401">
    <property type="entry name" value="MsrA"/>
    <property type="match status" value="1"/>
</dbReference>
<dbReference type="InterPro" id="IPR002569">
    <property type="entry name" value="Met_Sox_Rdtase_MsrA_dom"/>
</dbReference>
<comment type="catalytic activity">
    <reaction evidence="2">
        <text>L-methionyl-[protein] + [thioredoxin]-disulfide + H2O = L-methionyl-(S)-S-oxide-[protein] + [thioredoxin]-dithiol</text>
        <dbReference type="Rhea" id="RHEA:14217"/>
        <dbReference type="Rhea" id="RHEA-COMP:10698"/>
        <dbReference type="Rhea" id="RHEA-COMP:10700"/>
        <dbReference type="Rhea" id="RHEA-COMP:12313"/>
        <dbReference type="Rhea" id="RHEA-COMP:12315"/>
        <dbReference type="ChEBI" id="CHEBI:15377"/>
        <dbReference type="ChEBI" id="CHEBI:16044"/>
        <dbReference type="ChEBI" id="CHEBI:29950"/>
        <dbReference type="ChEBI" id="CHEBI:44120"/>
        <dbReference type="ChEBI" id="CHEBI:50058"/>
        <dbReference type="EC" id="1.8.4.11"/>
    </reaction>
</comment>
<gene>
    <name evidence="2 4" type="primary">msrA</name>
    <name evidence="4" type="ORF">KS419_11060</name>
</gene>
<evidence type="ECO:0000256" key="1">
    <source>
        <dbReference type="ARBA" id="ARBA00005591"/>
    </source>
</evidence>
<sequence length="181" mass="21037">MTTEKQLEKATFAGGCFWCMVKPFDQFPGIHKVVSGYTGGHKQNPTYEEVKKGTTGHREAIEITYDPTLFPYKDLLAIFWRTIDPTDAGGQFIDRGEQYKTAIYYHSEEQRVQAEETKEQLESSNIFVQPVVTDIFPATTFYPAEEYHQDFYKKNPLKYKKEVQESGRQAFLETNWYGTKE</sequence>
<dbReference type="Pfam" id="PF01625">
    <property type="entry name" value="PMSR"/>
    <property type="match status" value="1"/>
</dbReference>
<comment type="caution">
    <text evidence="4">The sequence shown here is derived from an EMBL/GenBank/DDBJ whole genome shotgun (WGS) entry which is preliminary data.</text>
</comment>
<keyword evidence="2 4" id="KW-0560">Oxidoreductase</keyword>
<evidence type="ECO:0000259" key="3">
    <source>
        <dbReference type="Pfam" id="PF01625"/>
    </source>
</evidence>
<dbReference type="PANTHER" id="PTHR43774:SF1">
    <property type="entry name" value="PEPTIDE METHIONINE SULFOXIDE REDUCTASE MSRA 2"/>
    <property type="match status" value="1"/>
</dbReference>
<comment type="similarity">
    <text evidence="1 2">Belongs to the MsrA Met sulfoxide reductase family.</text>
</comment>